<dbReference type="SUPFAM" id="SSF103088">
    <property type="entry name" value="OmpA-like"/>
    <property type="match status" value="1"/>
</dbReference>
<dbReference type="InterPro" id="IPR006664">
    <property type="entry name" value="OMP_bac"/>
</dbReference>
<comment type="caution">
    <text evidence="13">The sequence shown here is derived from an EMBL/GenBank/DDBJ whole genome shotgun (WGS) entry which is preliminary data.</text>
</comment>
<feature type="coiled-coil region" evidence="10">
    <location>
        <begin position="270"/>
        <end position="297"/>
    </location>
</feature>
<evidence type="ECO:0000256" key="2">
    <source>
        <dbReference type="ARBA" id="ARBA00022448"/>
    </source>
</evidence>
<keyword evidence="7 9" id="KW-0472">Membrane</keyword>
<dbReference type="EMBL" id="ATDL01000005">
    <property type="protein sequence ID" value="ERJ60490.1"/>
    <property type="molecule type" value="Genomic_DNA"/>
</dbReference>
<dbReference type="eggNOG" id="COG3637">
    <property type="taxonomic scope" value="Bacteria"/>
</dbReference>
<dbReference type="PROSITE" id="PS51123">
    <property type="entry name" value="OMPA_2"/>
    <property type="match status" value="1"/>
</dbReference>
<accession>U2HZ05</accession>
<evidence type="ECO:0000256" key="4">
    <source>
        <dbReference type="ARBA" id="ARBA00022692"/>
    </source>
</evidence>
<proteinExistence type="predicted"/>
<reference evidence="13 14" key="1">
    <citation type="journal article" date="2013" name="Genome Announc.">
        <title>The Draft Genome Sequence of Sphingomonas paucimobilis Strain HER1398 (Proteobacteria), Host to the Giant PAU Phage, Indicates That It Is a Member of the Genus Sphingobacterium (Bacteroidetes).</title>
        <authorList>
            <person name="White R.A.III."/>
            <person name="Suttle C.A."/>
        </authorList>
    </citation>
    <scope>NUCLEOTIDE SEQUENCE [LARGE SCALE GENOMIC DNA]</scope>
    <source>
        <strain evidence="13 14">HER1398</strain>
    </source>
</reference>
<comment type="subcellular location">
    <subcellularLocation>
        <location evidence="1">Cell outer membrane</location>
        <topology evidence="1">Multi-pass membrane protein</topology>
    </subcellularLocation>
</comment>
<dbReference type="eggNOG" id="COG2885">
    <property type="taxonomic scope" value="Bacteria"/>
</dbReference>
<keyword evidence="14" id="KW-1185">Reference proteome</keyword>
<dbReference type="PATRIC" id="fig|1346330.5.peg.986"/>
<dbReference type="PRINTS" id="PR01021">
    <property type="entry name" value="OMPADOMAIN"/>
</dbReference>
<dbReference type="Proteomes" id="UP000016584">
    <property type="component" value="Unassembled WGS sequence"/>
</dbReference>
<dbReference type="GO" id="GO:0015288">
    <property type="term" value="F:porin activity"/>
    <property type="evidence" value="ECO:0007669"/>
    <property type="project" value="UniProtKB-KW"/>
</dbReference>
<dbReference type="SUPFAM" id="SSF56925">
    <property type="entry name" value="OMPA-like"/>
    <property type="match status" value="1"/>
</dbReference>
<evidence type="ECO:0000256" key="10">
    <source>
        <dbReference type="SAM" id="Coils"/>
    </source>
</evidence>
<sequence>MSNRSFETQINKNNMEIKNLRNLTLALALGLTSTGAFAQITNTATIDGTTPFGSSEEYRTWSVGVNAGVLNQTNIFGFNRAGFNKLNHEVGYSAYIKKHLTPSFGLKAQYLGGKVGGSMKNATAGINEFEAKTPWSAALSAEWTLGNTSWRFANGIVKPYFAIGLGALNFETTTTDVGGASHKNDATTKLYVPADAGFKFAITKGINLDLGYQLNWANQRFDGVMGGQYKNDLFSYAHAGIEVALGNKEKPFMNNSNPVAAFVNDANKKYDAIKAERDALVASNAQLKQQLNEIAADLRDDDGDGVANKFDKCPNTPAGVKVDGSGCPLPEMKNETKVIEKIIVTEEDKKVVDEAIKNLEFDLGKATIRSTSFESLNRVASLLIEKNFSLKLAGHTDNTGSLQTNLRLSKERAESVKAYLVSKGANASRIEAVGYGPNQPIATNATAEGRQQNRRVEFTLF</sequence>
<evidence type="ECO:0000256" key="7">
    <source>
        <dbReference type="ARBA" id="ARBA00023136"/>
    </source>
</evidence>
<dbReference type="InterPro" id="IPR006665">
    <property type="entry name" value="OmpA-like"/>
</dbReference>
<evidence type="ECO:0000256" key="5">
    <source>
        <dbReference type="ARBA" id="ARBA00023065"/>
    </source>
</evidence>
<dbReference type="Gene3D" id="2.40.160.20">
    <property type="match status" value="1"/>
</dbReference>
<evidence type="ECO:0000313" key="14">
    <source>
        <dbReference type="Proteomes" id="UP000016584"/>
    </source>
</evidence>
<dbReference type="PANTHER" id="PTHR30329">
    <property type="entry name" value="STATOR ELEMENT OF FLAGELLAR MOTOR COMPLEX"/>
    <property type="match status" value="1"/>
</dbReference>
<dbReference type="GO" id="GO:0006811">
    <property type="term" value="P:monoatomic ion transport"/>
    <property type="evidence" value="ECO:0007669"/>
    <property type="project" value="UniProtKB-KW"/>
</dbReference>
<feature type="signal peptide" evidence="11">
    <location>
        <begin position="1"/>
        <end position="38"/>
    </location>
</feature>
<keyword evidence="6" id="KW-0626">Porin</keyword>
<dbReference type="InterPro" id="IPR011250">
    <property type="entry name" value="OMP/PagP_B-barrel"/>
</dbReference>
<evidence type="ECO:0000256" key="11">
    <source>
        <dbReference type="SAM" id="SignalP"/>
    </source>
</evidence>
<dbReference type="STRING" id="1346330.M472_17205"/>
<dbReference type="AlphaFoldDB" id="U2HZ05"/>
<feature type="domain" description="OmpA-like" evidence="12">
    <location>
        <begin position="348"/>
        <end position="461"/>
    </location>
</feature>
<keyword evidence="8" id="KW-0998">Cell outer membrane</keyword>
<organism evidence="13 14">
    <name type="scientific">Sphingobacterium paucimobilis HER1398</name>
    <dbReference type="NCBI Taxonomy" id="1346330"/>
    <lineage>
        <taxon>Bacteria</taxon>
        <taxon>Pseudomonadati</taxon>
        <taxon>Bacteroidota</taxon>
        <taxon>Sphingobacteriia</taxon>
        <taxon>Sphingobacteriales</taxon>
        <taxon>Sphingobacteriaceae</taxon>
        <taxon>Sphingobacterium</taxon>
    </lineage>
</organism>
<dbReference type="SUPFAM" id="SSF103647">
    <property type="entry name" value="TSP type-3 repeat"/>
    <property type="match status" value="1"/>
</dbReference>
<name>U2HZ05_9SPHI</name>
<keyword evidence="5" id="KW-0406">Ion transport</keyword>
<dbReference type="GO" id="GO:0046930">
    <property type="term" value="C:pore complex"/>
    <property type="evidence" value="ECO:0007669"/>
    <property type="project" value="UniProtKB-KW"/>
</dbReference>
<keyword evidence="2" id="KW-0813">Transport</keyword>
<evidence type="ECO:0000259" key="12">
    <source>
        <dbReference type="PROSITE" id="PS51123"/>
    </source>
</evidence>
<dbReference type="Pfam" id="PF00691">
    <property type="entry name" value="OmpA"/>
    <property type="match status" value="1"/>
</dbReference>
<evidence type="ECO:0000256" key="9">
    <source>
        <dbReference type="PROSITE-ProRule" id="PRU00473"/>
    </source>
</evidence>
<keyword evidence="4" id="KW-0812">Transmembrane</keyword>
<evidence type="ECO:0000256" key="1">
    <source>
        <dbReference type="ARBA" id="ARBA00004571"/>
    </source>
</evidence>
<protein>
    <recommendedName>
        <fullName evidence="12">OmpA-like domain-containing protein</fullName>
    </recommendedName>
</protein>
<evidence type="ECO:0000256" key="3">
    <source>
        <dbReference type="ARBA" id="ARBA00022452"/>
    </source>
</evidence>
<dbReference type="Gene3D" id="3.30.1330.60">
    <property type="entry name" value="OmpA-like domain"/>
    <property type="match status" value="1"/>
</dbReference>
<dbReference type="PANTHER" id="PTHR30329:SF21">
    <property type="entry name" value="LIPOPROTEIN YIAD-RELATED"/>
    <property type="match status" value="1"/>
</dbReference>
<evidence type="ECO:0000256" key="6">
    <source>
        <dbReference type="ARBA" id="ARBA00023114"/>
    </source>
</evidence>
<keyword evidence="10" id="KW-0175">Coiled coil</keyword>
<dbReference type="GO" id="GO:0005509">
    <property type="term" value="F:calcium ion binding"/>
    <property type="evidence" value="ECO:0007669"/>
    <property type="project" value="InterPro"/>
</dbReference>
<evidence type="ECO:0000256" key="8">
    <source>
        <dbReference type="ARBA" id="ARBA00023237"/>
    </source>
</evidence>
<dbReference type="CDD" id="cd07185">
    <property type="entry name" value="OmpA_C-like"/>
    <property type="match status" value="1"/>
</dbReference>
<keyword evidence="3" id="KW-1134">Transmembrane beta strand</keyword>
<gene>
    <name evidence="13" type="ORF">M472_17205</name>
</gene>
<dbReference type="GO" id="GO:0009279">
    <property type="term" value="C:cell outer membrane"/>
    <property type="evidence" value="ECO:0007669"/>
    <property type="project" value="UniProtKB-SubCell"/>
</dbReference>
<feature type="chain" id="PRO_5004629441" description="OmpA-like domain-containing protein" evidence="11">
    <location>
        <begin position="39"/>
        <end position="461"/>
    </location>
</feature>
<evidence type="ECO:0000313" key="13">
    <source>
        <dbReference type="EMBL" id="ERJ60490.1"/>
    </source>
</evidence>
<dbReference type="InterPro" id="IPR036737">
    <property type="entry name" value="OmpA-like_sf"/>
</dbReference>
<dbReference type="InterPro" id="IPR028974">
    <property type="entry name" value="TSP_type-3_rpt"/>
</dbReference>
<dbReference type="InterPro" id="IPR050330">
    <property type="entry name" value="Bact_OuterMem_StrucFunc"/>
</dbReference>
<keyword evidence="11" id="KW-0732">Signal</keyword>